<reference evidence="1 2" key="1">
    <citation type="journal article" date="2021" name="Hortic Res">
        <title>High-quality reference genome and annotation aids understanding of berry development for evergreen blueberry (Vaccinium darrowii).</title>
        <authorList>
            <person name="Yu J."/>
            <person name="Hulse-Kemp A.M."/>
            <person name="Babiker E."/>
            <person name="Staton M."/>
        </authorList>
    </citation>
    <scope>NUCLEOTIDE SEQUENCE [LARGE SCALE GENOMIC DNA]</scope>
    <source>
        <strain evidence="2">cv. NJ 8807/NJ 8810</strain>
        <tissue evidence="1">Young leaf</tissue>
    </source>
</reference>
<proteinExistence type="predicted"/>
<evidence type="ECO:0000313" key="1">
    <source>
        <dbReference type="EMBL" id="KAH7864025.1"/>
    </source>
</evidence>
<gene>
    <name evidence="1" type="ORF">Vadar_024783</name>
</gene>
<organism evidence="1 2">
    <name type="scientific">Vaccinium darrowii</name>
    <dbReference type="NCBI Taxonomy" id="229202"/>
    <lineage>
        <taxon>Eukaryota</taxon>
        <taxon>Viridiplantae</taxon>
        <taxon>Streptophyta</taxon>
        <taxon>Embryophyta</taxon>
        <taxon>Tracheophyta</taxon>
        <taxon>Spermatophyta</taxon>
        <taxon>Magnoliopsida</taxon>
        <taxon>eudicotyledons</taxon>
        <taxon>Gunneridae</taxon>
        <taxon>Pentapetalae</taxon>
        <taxon>asterids</taxon>
        <taxon>Ericales</taxon>
        <taxon>Ericaceae</taxon>
        <taxon>Vaccinioideae</taxon>
        <taxon>Vaccinieae</taxon>
        <taxon>Vaccinium</taxon>
    </lineage>
</organism>
<name>A0ACB7ZE43_9ERIC</name>
<evidence type="ECO:0000313" key="2">
    <source>
        <dbReference type="Proteomes" id="UP000828048"/>
    </source>
</evidence>
<dbReference type="EMBL" id="CM037162">
    <property type="protein sequence ID" value="KAH7864025.1"/>
    <property type="molecule type" value="Genomic_DNA"/>
</dbReference>
<keyword evidence="2" id="KW-1185">Reference proteome</keyword>
<comment type="caution">
    <text evidence="1">The sequence shown here is derived from an EMBL/GenBank/DDBJ whole genome shotgun (WGS) entry which is preliminary data.</text>
</comment>
<accession>A0ACB7ZE43</accession>
<dbReference type="Proteomes" id="UP000828048">
    <property type="component" value="Chromosome 12"/>
</dbReference>
<sequence length="93" mass="10187">MCYFSLTVGQILAIRAQVEELVVDDESLGYLGAIGRQASLRHAVQLLSPASVVAKMNGRDSICKANLEEVSALYLDAKSSARLLQEQQDRYIS</sequence>
<protein>
    <submittedName>
        <fullName evidence="1">Uncharacterized protein</fullName>
    </submittedName>
</protein>